<dbReference type="InterPro" id="IPR051465">
    <property type="entry name" value="Cell_Envelope_Struct_Comp"/>
</dbReference>
<dbReference type="OrthoDB" id="1815486at2"/>
<feature type="domain" description="SLH" evidence="3">
    <location>
        <begin position="404"/>
        <end position="467"/>
    </location>
</feature>
<dbReference type="InterPro" id="IPR001119">
    <property type="entry name" value="SLH_dom"/>
</dbReference>
<feature type="chain" id="PRO_5002010589" description="SLH domain-containing protein" evidence="2">
    <location>
        <begin position="28"/>
        <end position="584"/>
    </location>
</feature>
<accession>A0A0A5GE69</accession>
<keyword evidence="1 2" id="KW-0732">Signal</keyword>
<dbReference type="EMBL" id="AVPF01000015">
    <property type="protein sequence ID" value="KGX89435.1"/>
    <property type="molecule type" value="Genomic_DNA"/>
</dbReference>
<dbReference type="PROSITE" id="PS51272">
    <property type="entry name" value="SLH"/>
    <property type="match status" value="2"/>
</dbReference>
<sequence>MNWKKTFVAIPLSVSLLVPSLADVVSAEDHTKPKVDTAAVELRADLDRMFSEHVYLAMTAMRKGANQDPDFEQAVAALEGNTQDLTAAITSVYGEEAGNQFNEFWSNHIGFFVDYVKATANENEAAKQEALDNLANYKEEFSTFMSNATDNQLKSDALAEGLQTHINQLIGGFNAFVEGDYEEAYKTQSNAMEHMYMTSKGLSSAIVNQFPDKFNNTKAVTKAAQLRSDLDFLLSEHFALAQQAMQNGIQGAPEFEANVATLKQNTEELSATIGSVYGEEAGQKFKDLWSSHIGYFVDYVKATGQDDEEARQEALAELDDYRKDFSQFMSTATEERVPSDGLAQGLQVHVDQLTGTFDQYVNENYGQTWDIARSGYEHMFTPAKLFSGAIAAQFPDKFSKSDEKDMKFTDVSAKFWASEYIYGLANAGIVYGMNEDQFMPKEEVTRGQFTAMLARTLNLEANIDLPFIDVSETFSAEIAAAYEAGITNGMTEETFAPNEKITRQQMAAMAVRAYNAKMNTEYEPKEDYMYDDEAHISPRFNAHVDAARELELMVGNSGNQFNPMANANRAQAAKVMFLLHQMNQ</sequence>
<dbReference type="RefSeq" id="WP_081673065.1">
    <property type="nucleotide sequence ID" value="NZ_AVPF01000015.1"/>
</dbReference>
<dbReference type="Proteomes" id="UP000030403">
    <property type="component" value="Unassembled WGS sequence"/>
</dbReference>
<comment type="caution">
    <text evidence="4">The sequence shown here is derived from an EMBL/GenBank/DDBJ whole genome shotgun (WGS) entry which is preliminary data.</text>
</comment>
<name>A0A0A5GE69_9BACI</name>
<evidence type="ECO:0000313" key="5">
    <source>
        <dbReference type="Proteomes" id="UP000030403"/>
    </source>
</evidence>
<dbReference type="eggNOG" id="COG0737">
    <property type="taxonomic scope" value="Bacteria"/>
</dbReference>
<keyword evidence="5" id="KW-1185">Reference proteome</keyword>
<gene>
    <name evidence="4" type="ORF">N783_06085</name>
</gene>
<dbReference type="STRING" id="1385511.GCA_000425225_00477"/>
<dbReference type="Pfam" id="PF00395">
    <property type="entry name" value="SLH"/>
    <property type="match status" value="3"/>
</dbReference>
<protein>
    <recommendedName>
        <fullName evidence="3">SLH domain-containing protein</fullName>
    </recommendedName>
</protein>
<evidence type="ECO:0000256" key="2">
    <source>
        <dbReference type="SAM" id="SignalP"/>
    </source>
</evidence>
<evidence type="ECO:0000256" key="1">
    <source>
        <dbReference type="ARBA" id="ARBA00022729"/>
    </source>
</evidence>
<dbReference type="PANTHER" id="PTHR43308">
    <property type="entry name" value="OUTER MEMBRANE PROTEIN ALPHA-RELATED"/>
    <property type="match status" value="1"/>
</dbReference>
<feature type="signal peptide" evidence="2">
    <location>
        <begin position="1"/>
        <end position="27"/>
    </location>
</feature>
<reference evidence="4 5" key="1">
    <citation type="submission" date="2013-08" db="EMBL/GenBank/DDBJ databases">
        <authorList>
            <person name="Huang J."/>
            <person name="Wang G."/>
        </authorList>
    </citation>
    <scope>NUCLEOTIDE SEQUENCE [LARGE SCALE GENOMIC DNA]</scope>
    <source>
        <strain evidence="4 5">BH030004</strain>
    </source>
</reference>
<evidence type="ECO:0000259" key="3">
    <source>
        <dbReference type="PROSITE" id="PS51272"/>
    </source>
</evidence>
<organism evidence="4 5">
    <name type="scientific">Pontibacillus marinus BH030004 = DSM 16465</name>
    <dbReference type="NCBI Taxonomy" id="1385511"/>
    <lineage>
        <taxon>Bacteria</taxon>
        <taxon>Bacillati</taxon>
        <taxon>Bacillota</taxon>
        <taxon>Bacilli</taxon>
        <taxon>Bacillales</taxon>
        <taxon>Bacillaceae</taxon>
        <taxon>Pontibacillus</taxon>
    </lineage>
</organism>
<evidence type="ECO:0000313" key="4">
    <source>
        <dbReference type="EMBL" id="KGX89435.1"/>
    </source>
</evidence>
<proteinExistence type="predicted"/>
<dbReference type="AlphaFoldDB" id="A0A0A5GE69"/>
<feature type="domain" description="SLH" evidence="3">
    <location>
        <begin position="468"/>
        <end position="524"/>
    </location>
</feature>
<dbReference type="PANTHER" id="PTHR43308:SF5">
    <property type="entry name" value="S-LAYER PROTEIN _ PEPTIDOGLYCAN ENDO-BETA-N-ACETYLGLUCOSAMINIDASE"/>
    <property type="match status" value="1"/>
</dbReference>